<organism evidence="4 5">
    <name type="scientific">Plesiocystis pacifica SIR-1</name>
    <dbReference type="NCBI Taxonomy" id="391625"/>
    <lineage>
        <taxon>Bacteria</taxon>
        <taxon>Pseudomonadati</taxon>
        <taxon>Myxococcota</taxon>
        <taxon>Polyangia</taxon>
        <taxon>Nannocystales</taxon>
        <taxon>Nannocystaceae</taxon>
        <taxon>Plesiocystis</taxon>
    </lineage>
</organism>
<dbReference type="RefSeq" id="WP_006970517.1">
    <property type="nucleotide sequence ID" value="NZ_ABCS01000011.1"/>
</dbReference>
<keyword evidence="1" id="KW-0175">Coiled coil</keyword>
<dbReference type="PANTHER" id="PTHR33371">
    <property type="entry name" value="INTERMEMBRANE PHOSPHOLIPID TRANSPORT SYSTEM BINDING PROTEIN MLAD-RELATED"/>
    <property type="match status" value="1"/>
</dbReference>
<feature type="coiled-coil region" evidence="1">
    <location>
        <begin position="319"/>
        <end position="346"/>
    </location>
</feature>
<dbReference type="EMBL" id="ABCS01000011">
    <property type="protein sequence ID" value="EDM80413.1"/>
    <property type="molecule type" value="Genomic_DNA"/>
</dbReference>
<feature type="transmembrane region" description="Helical" evidence="3">
    <location>
        <begin position="12"/>
        <end position="33"/>
    </location>
</feature>
<keyword evidence="5" id="KW-1185">Reference proteome</keyword>
<gene>
    <name evidence="4" type="ORF">PPSIR1_11575</name>
</gene>
<dbReference type="OrthoDB" id="5494908at2"/>
<accession>A6G1B8</accession>
<dbReference type="InterPro" id="IPR052336">
    <property type="entry name" value="MlaD_Phospholipid_Transporter"/>
</dbReference>
<feature type="region of interest" description="Disordered" evidence="2">
    <location>
        <begin position="469"/>
        <end position="505"/>
    </location>
</feature>
<dbReference type="STRING" id="391625.PPSIR1_11575"/>
<evidence type="ECO:0000313" key="4">
    <source>
        <dbReference type="EMBL" id="EDM80413.1"/>
    </source>
</evidence>
<reference evidence="4 5" key="1">
    <citation type="submission" date="2007-06" db="EMBL/GenBank/DDBJ databases">
        <authorList>
            <person name="Shimkets L."/>
            <person name="Ferriera S."/>
            <person name="Johnson J."/>
            <person name="Kravitz S."/>
            <person name="Beeson K."/>
            <person name="Sutton G."/>
            <person name="Rogers Y.-H."/>
            <person name="Friedman R."/>
            <person name="Frazier M."/>
            <person name="Venter J.C."/>
        </authorList>
    </citation>
    <scope>NUCLEOTIDE SEQUENCE [LARGE SCALE GENOMIC DNA]</scope>
    <source>
        <strain evidence="4 5">SIR-1</strain>
    </source>
</reference>
<evidence type="ECO:0000256" key="3">
    <source>
        <dbReference type="SAM" id="Phobius"/>
    </source>
</evidence>
<sequence>MASRKQQRRVNALVALFALVMGGVMAVSMVVIASSEGLWRSKTHLHADFRDAGSIGKNTRVQLAGKEIGRVLDVAFVTERYPCDPNTEDWGRPGHGRSDDCEPWLFCAPVGRLSVDQRAGLEEATVQQGGVCGELEEFSGRSEDYEGCQGPNTCGPGRLCVTQAFRQRYRGVRWWGQDGWCVDFEVESQRIRVSMEVDDDSLQYMREDSRASVVLNGPLSSPRVNISVGARGAEVVPGDRIQTKASLTEEALGLKDQIDRIAADIERGLIGLSALTDALTDEKAQADIESMRENLAAISTQMETAMGMVGAVLNDPTTRSELSQTLREVRQAASDAQGEYESLEGRVKRTIRGVQRAADEVNAVVEGLDDPANTSLVAVMTQDHHGLDDSATRLSDNVEDALGTGRGFLADVESVLGEVNLALDNREGTLGRLWFDGKPLYHLKDPATMRRVNVVKTLVRWVTLDEPGEARAEAADEAEPATANTDTGPDRGGAGEADEAAARQP</sequence>
<evidence type="ECO:0000256" key="2">
    <source>
        <dbReference type="SAM" id="MobiDB-lite"/>
    </source>
</evidence>
<dbReference type="AlphaFoldDB" id="A6G1B8"/>
<evidence type="ECO:0008006" key="6">
    <source>
        <dbReference type="Google" id="ProtNLM"/>
    </source>
</evidence>
<keyword evidence="3" id="KW-1133">Transmembrane helix</keyword>
<evidence type="ECO:0000256" key="1">
    <source>
        <dbReference type="SAM" id="Coils"/>
    </source>
</evidence>
<keyword evidence="3" id="KW-0472">Membrane</keyword>
<comment type="caution">
    <text evidence="4">The sequence shown here is derived from an EMBL/GenBank/DDBJ whole genome shotgun (WGS) entry which is preliminary data.</text>
</comment>
<name>A6G1B8_9BACT</name>
<keyword evidence="3" id="KW-0812">Transmembrane</keyword>
<dbReference type="Proteomes" id="UP000005801">
    <property type="component" value="Unassembled WGS sequence"/>
</dbReference>
<proteinExistence type="predicted"/>
<dbReference type="PANTHER" id="PTHR33371:SF4">
    <property type="entry name" value="INTERMEMBRANE PHOSPHOLIPID TRANSPORT SYSTEM BINDING PROTEIN MLAD"/>
    <property type="match status" value="1"/>
</dbReference>
<evidence type="ECO:0000313" key="5">
    <source>
        <dbReference type="Proteomes" id="UP000005801"/>
    </source>
</evidence>
<protein>
    <recommendedName>
        <fullName evidence="6">Mce/MlaD domain-containing protein</fullName>
    </recommendedName>
</protein>